<evidence type="ECO:0000313" key="2">
    <source>
        <dbReference type="Proteomes" id="UP000002624"/>
    </source>
</evidence>
<dbReference type="STRING" id="544712.C6H6M4"/>
<dbReference type="OrthoDB" id="4177740at2759"/>
<evidence type="ECO:0000313" key="1">
    <source>
        <dbReference type="EMBL" id="EER44045.1"/>
    </source>
</evidence>
<gene>
    <name evidence="1" type="ORF">HCDG_02075</name>
</gene>
<proteinExistence type="predicted"/>
<name>C6H6M4_AJECH</name>
<dbReference type="VEuPathDB" id="FungiDB:HCDG_02075"/>
<organism evidence="1 2">
    <name type="scientific">Ajellomyces capsulatus (strain H143)</name>
    <name type="common">Darling's disease fungus</name>
    <name type="synonym">Histoplasma capsulatum</name>
    <dbReference type="NCBI Taxonomy" id="544712"/>
    <lineage>
        <taxon>Eukaryota</taxon>
        <taxon>Fungi</taxon>
        <taxon>Dikarya</taxon>
        <taxon>Ascomycota</taxon>
        <taxon>Pezizomycotina</taxon>
        <taxon>Eurotiomycetes</taxon>
        <taxon>Eurotiomycetidae</taxon>
        <taxon>Onygenales</taxon>
        <taxon>Ajellomycetaceae</taxon>
        <taxon>Histoplasma</taxon>
    </lineage>
</organism>
<dbReference type="OMA" id="HIIAPML"/>
<dbReference type="HOGENOM" id="CLU_062040_0_0_1"/>
<protein>
    <submittedName>
        <fullName evidence="1">Uncharacterized protein</fullName>
    </submittedName>
</protein>
<accession>C6H6M4</accession>
<dbReference type="EMBL" id="GG692420">
    <property type="protein sequence ID" value="EER44045.1"/>
    <property type="molecule type" value="Genomic_DNA"/>
</dbReference>
<reference evidence="2" key="1">
    <citation type="submission" date="2009-05" db="EMBL/GenBank/DDBJ databases">
        <title>The genome sequence of Ajellomyces capsulatus strain H143.</title>
        <authorList>
            <person name="Champion M."/>
            <person name="Cuomo C.A."/>
            <person name="Ma L.-J."/>
            <person name="Henn M.R."/>
            <person name="Sil A."/>
            <person name="Goldman B."/>
            <person name="Young S.K."/>
            <person name="Kodira C.D."/>
            <person name="Zeng Q."/>
            <person name="Koehrsen M."/>
            <person name="Alvarado L."/>
            <person name="Berlin A.M."/>
            <person name="Borenstein D."/>
            <person name="Chen Z."/>
            <person name="Engels R."/>
            <person name="Freedman E."/>
            <person name="Gellesch M."/>
            <person name="Goldberg J."/>
            <person name="Griggs A."/>
            <person name="Gujja S."/>
            <person name="Heiman D.I."/>
            <person name="Hepburn T.A."/>
            <person name="Howarth C."/>
            <person name="Jen D."/>
            <person name="Larson L."/>
            <person name="Lewis B."/>
            <person name="Mehta T."/>
            <person name="Park D."/>
            <person name="Pearson M."/>
            <person name="Roberts A."/>
            <person name="Saif S."/>
            <person name="Shea T.D."/>
            <person name="Shenoy N."/>
            <person name="Sisk P."/>
            <person name="Stolte C."/>
            <person name="Sykes S."/>
            <person name="Walk T."/>
            <person name="White J."/>
            <person name="Yandava C."/>
            <person name="Klein B."/>
            <person name="McEwen J.G."/>
            <person name="Puccia R."/>
            <person name="Goldman G.H."/>
            <person name="Felipe M.S."/>
            <person name="Nino-Vega G."/>
            <person name="San-Blas G."/>
            <person name="Taylor J.W."/>
            <person name="Mendoza L."/>
            <person name="Galagan J.E."/>
            <person name="Nusbaum C."/>
            <person name="Birren B.W."/>
        </authorList>
    </citation>
    <scope>NUCLEOTIDE SEQUENCE [LARGE SCALE GENOMIC DNA]</scope>
    <source>
        <strain evidence="2">H143</strain>
    </source>
</reference>
<sequence length="256" mass="29511">MDAAKKPRERDSRRRALRVITRSLKQLAGPSPSSADLSHFHIRQLSMSLEEEQKSLFFKPYKAPIRAPETDTIADYYPELDESPFRNAKALCWYLCQYFQNCILPKDDICPPGSSYGDFGNFNFGQLMDISKAPRWQVHAAWNMPQAKVPHMKVLMYSGIIGNENELFQGELLAIIDVMCGRLNTRSLRSHIITPVLLFSVVGMHHVRILEAHFDGKELVVRSTKLYNLEQRNHELLIQLSRWWLGHASNRSTQEN</sequence>
<dbReference type="Proteomes" id="UP000002624">
    <property type="component" value="Unassembled WGS sequence"/>
</dbReference>
<dbReference type="AlphaFoldDB" id="C6H6M4"/>